<evidence type="ECO:0000256" key="13">
    <source>
        <dbReference type="RuleBase" id="RU003785"/>
    </source>
</evidence>
<comment type="similarity">
    <text evidence="3 10 13">Belongs to the IPP transferase family.</text>
</comment>
<evidence type="ECO:0000256" key="4">
    <source>
        <dbReference type="ARBA" id="ARBA00022679"/>
    </source>
</evidence>
<keyword evidence="8 10" id="KW-0460">Magnesium</keyword>
<organism evidence="14 15">
    <name type="scientific">Dichotomicrobium thermohalophilum</name>
    <dbReference type="NCBI Taxonomy" id="933063"/>
    <lineage>
        <taxon>Bacteria</taxon>
        <taxon>Pseudomonadati</taxon>
        <taxon>Pseudomonadota</taxon>
        <taxon>Alphaproteobacteria</taxon>
        <taxon>Hyphomicrobiales</taxon>
        <taxon>Hyphomicrobiaceae</taxon>
        <taxon>Dichotomicrobium</taxon>
    </lineage>
</organism>
<dbReference type="EC" id="2.5.1.75" evidence="10"/>
<evidence type="ECO:0000256" key="12">
    <source>
        <dbReference type="RuleBase" id="RU003784"/>
    </source>
</evidence>
<keyword evidence="15" id="KW-1185">Reference proteome</keyword>
<dbReference type="GO" id="GO:0005524">
    <property type="term" value="F:ATP binding"/>
    <property type="evidence" value="ECO:0007669"/>
    <property type="project" value="UniProtKB-UniRule"/>
</dbReference>
<feature type="site" description="Interaction with substrate tRNA" evidence="10">
    <location>
        <position position="102"/>
    </location>
</feature>
<keyword evidence="6 10" id="KW-0547">Nucleotide-binding</keyword>
<dbReference type="GO" id="GO:0052381">
    <property type="term" value="F:tRNA dimethylallyltransferase activity"/>
    <property type="evidence" value="ECO:0007669"/>
    <property type="project" value="UniProtKB-UniRule"/>
</dbReference>
<dbReference type="OrthoDB" id="9776390at2"/>
<dbReference type="GO" id="GO:0006400">
    <property type="term" value="P:tRNA modification"/>
    <property type="evidence" value="ECO:0007669"/>
    <property type="project" value="TreeGrafter"/>
</dbReference>
<comment type="caution">
    <text evidence="10">Lacks conserved residue(s) required for the propagation of feature annotation.</text>
</comment>
<evidence type="ECO:0000313" key="15">
    <source>
        <dbReference type="Proteomes" id="UP000266273"/>
    </source>
</evidence>
<evidence type="ECO:0000256" key="11">
    <source>
        <dbReference type="RuleBase" id="RU003783"/>
    </source>
</evidence>
<dbReference type="InterPro" id="IPR018022">
    <property type="entry name" value="IPT"/>
</dbReference>
<feature type="region of interest" description="Interaction with substrate tRNA" evidence="10">
    <location>
        <begin position="36"/>
        <end position="39"/>
    </location>
</feature>
<dbReference type="Gene3D" id="3.40.50.300">
    <property type="entry name" value="P-loop containing nucleotide triphosphate hydrolases"/>
    <property type="match status" value="1"/>
</dbReference>
<comment type="catalytic activity">
    <reaction evidence="9 10 11">
        <text>adenosine(37) in tRNA + dimethylallyl diphosphate = N(6)-dimethylallyladenosine(37) in tRNA + diphosphate</text>
        <dbReference type="Rhea" id="RHEA:26482"/>
        <dbReference type="Rhea" id="RHEA-COMP:10162"/>
        <dbReference type="Rhea" id="RHEA-COMP:10375"/>
        <dbReference type="ChEBI" id="CHEBI:33019"/>
        <dbReference type="ChEBI" id="CHEBI:57623"/>
        <dbReference type="ChEBI" id="CHEBI:74411"/>
        <dbReference type="ChEBI" id="CHEBI:74415"/>
        <dbReference type="EC" id="2.5.1.75"/>
    </reaction>
</comment>
<dbReference type="RefSeq" id="WP_119060857.1">
    <property type="nucleotide sequence ID" value="NZ_QXDF01000001.1"/>
</dbReference>
<keyword evidence="4 10" id="KW-0808">Transferase</keyword>
<sequence length="293" mass="32265">MTAKDAILIAGPTASGKSAFALDLAERRGGLIINADSMQVYRELRIVTARPSESHQARVPHRLYGVRSGVAPYSVGQWLDDAAEALREARESGLVPIFVGGTGLYFKALLEGLSPVPEIPDDIRSYWRERARIETAAALHTLLGDRDPAAAAQLRPSDTQRIVRALEVVQATGQSITQWQQGEGTPLLNAEQTEKYVVAPDRATLYRACDARAARMVEDGAIEEVAALLRLGLDPALPVMRAIGVRPLGAYLRGETDLETALSRLQTETRRYAKRQLTWARRNMISWGWIEPE</sequence>
<proteinExistence type="inferred from homology"/>
<dbReference type="Pfam" id="PF01715">
    <property type="entry name" value="IPPT"/>
    <property type="match status" value="1"/>
</dbReference>
<dbReference type="PANTHER" id="PTHR11088">
    <property type="entry name" value="TRNA DIMETHYLALLYLTRANSFERASE"/>
    <property type="match status" value="1"/>
</dbReference>
<comment type="caution">
    <text evidence="14">The sequence shown here is derived from an EMBL/GenBank/DDBJ whole genome shotgun (WGS) entry which is preliminary data.</text>
</comment>
<accession>A0A397Q4H3</accession>
<keyword evidence="5 10" id="KW-0819">tRNA processing</keyword>
<reference evidence="14 15" key="1">
    <citation type="submission" date="2018-08" db="EMBL/GenBank/DDBJ databases">
        <title>Genomic Encyclopedia of Archaeal and Bacterial Type Strains, Phase II (KMG-II): from individual species to whole genera.</title>
        <authorList>
            <person name="Goeker M."/>
        </authorList>
    </citation>
    <scope>NUCLEOTIDE SEQUENCE [LARGE SCALE GENOMIC DNA]</scope>
    <source>
        <strain evidence="14 15">DSM 5002</strain>
    </source>
</reference>
<comment type="function">
    <text evidence="2 10 12">Catalyzes the transfer of a dimethylallyl group onto the adenine at position 37 in tRNAs that read codons beginning with uridine, leading to the formation of N6-(dimethylallyl)adenosine (i(6)A).</text>
</comment>
<dbReference type="CDD" id="cd02019">
    <property type="entry name" value="NK"/>
    <property type="match status" value="1"/>
</dbReference>
<feature type="binding site" evidence="10">
    <location>
        <begin position="11"/>
        <end position="18"/>
    </location>
    <ligand>
        <name>ATP</name>
        <dbReference type="ChEBI" id="CHEBI:30616"/>
    </ligand>
</feature>
<evidence type="ECO:0000256" key="7">
    <source>
        <dbReference type="ARBA" id="ARBA00022840"/>
    </source>
</evidence>
<dbReference type="SUPFAM" id="SSF52540">
    <property type="entry name" value="P-loop containing nucleoside triphosphate hydrolases"/>
    <property type="match status" value="1"/>
</dbReference>
<dbReference type="PANTHER" id="PTHR11088:SF60">
    <property type="entry name" value="TRNA DIMETHYLALLYLTRANSFERASE"/>
    <property type="match status" value="1"/>
</dbReference>
<dbReference type="AlphaFoldDB" id="A0A397Q4H3"/>
<dbReference type="InterPro" id="IPR027417">
    <property type="entry name" value="P-loop_NTPase"/>
</dbReference>
<gene>
    <name evidence="10" type="primary">miaA</name>
    <name evidence="14" type="ORF">BXY53_1113</name>
</gene>
<evidence type="ECO:0000313" key="14">
    <source>
        <dbReference type="EMBL" id="RIA56022.1"/>
    </source>
</evidence>
<feature type="site" description="Interaction with substrate tRNA" evidence="10">
    <location>
        <position position="130"/>
    </location>
</feature>
<feature type="binding site" evidence="10">
    <location>
        <begin position="13"/>
        <end position="18"/>
    </location>
    <ligand>
        <name>substrate</name>
    </ligand>
</feature>
<dbReference type="HAMAP" id="MF_00185">
    <property type="entry name" value="IPP_trans"/>
    <property type="match status" value="1"/>
</dbReference>
<dbReference type="NCBIfam" id="TIGR00174">
    <property type="entry name" value="miaA"/>
    <property type="match status" value="1"/>
</dbReference>
<evidence type="ECO:0000256" key="9">
    <source>
        <dbReference type="ARBA" id="ARBA00049563"/>
    </source>
</evidence>
<evidence type="ECO:0000256" key="2">
    <source>
        <dbReference type="ARBA" id="ARBA00003213"/>
    </source>
</evidence>
<feature type="region of interest" description="Interaction with substrate tRNA" evidence="10">
    <location>
        <begin position="160"/>
        <end position="164"/>
    </location>
</feature>
<comment type="subunit">
    <text evidence="10">Monomer.</text>
</comment>
<name>A0A397Q4H3_9HYPH</name>
<evidence type="ECO:0000256" key="10">
    <source>
        <dbReference type="HAMAP-Rule" id="MF_00185"/>
    </source>
</evidence>
<dbReference type="Proteomes" id="UP000266273">
    <property type="component" value="Unassembled WGS sequence"/>
</dbReference>
<keyword evidence="7 10" id="KW-0067">ATP-binding</keyword>
<dbReference type="EMBL" id="QXDF01000001">
    <property type="protein sequence ID" value="RIA56022.1"/>
    <property type="molecule type" value="Genomic_DNA"/>
</dbReference>
<evidence type="ECO:0000256" key="8">
    <source>
        <dbReference type="ARBA" id="ARBA00022842"/>
    </source>
</evidence>
<evidence type="ECO:0000256" key="3">
    <source>
        <dbReference type="ARBA" id="ARBA00005842"/>
    </source>
</evidence>
<protein>
    <recommendedName>
        <fullName evidence="10">tRNA dimethylallyltransferase</fullName>
        <ecNumber evidence="10">2.5.1.75</ecNumber>
    </recommendedName>
    <alternativeName>
        <fullName evidence="10">Dimethylallyl diphosphate:tRNA dimethylallyltransferase</fullName>
        <shortName evidence="10">DMAPP:tRNA dimethylallyltransferase</shortName>
        <shortName evidence="10">DMATase</shortName>
    </alternativeName>
    <alternativeName>
        <fullName evidence="10">Isopentenyl-diphosphate:tRNA isopentenyltransferase</fullName>
        <shortName evidence="10">IPP transferase</shortName>
        <shortName evidence="10">IPPT</shortName>
        <shortName evidence="10">IPTase</shortName>
    </alternativeName>
</protein>
<dbReference type="Gene3D" id="1.10.20.140">
    <property type="match status" value="1"/>
</dbReference>
<evidence type="ECO:0000256" key="6">
    <source>
        <dbReference type="ARBA" id="ARBA00022741"/>
    </source>
</evidence>
<dbReference type="InterPro" id="IPR039657">
    <property type="entry name" value="Dimethylallyltransferase"/>
</dbReference>
<evidence type="ECO:0000256" key="5">
    <source>
        <dbReference type="ARBA" id="ARBA00022694"/>
    </source>
</evidence>
<comment type="cofactor">
    <cofactor evidence="1 10">
        <name>Mg(2+)</name>
        <dbReference type="ChEBI" id="CHEBI:18420"/>
    </cofactor>
</comment>
<evidence type="ECO:0000256" key="1">
    <source>
        <dbReference type="ARBA" id="ARBA00001946"/>
    </source>
</evidence>